<accession>A0ABN9T5W5</accession>
<feature type="region of interest" description="Disordered" evidence="1">
    <location>
        <begin position="416"/>
        <end position="440"/>
    </location>
</feature>
<gene>
    <name evidence="2" type="ORF">PCOR1329_LOCUS35894</name>
</gene>
<dbReference type="EMBL" id="CAUYUJ010014381">
    <property type="protein sequence ID" value="CAK0840441.1"/>
    <property type="molecule type" value="Genomic_DNA"/>
</dbReference>
<name>A0ABN9T5W5_9DINO</name>
<organism evidence="2 3">
    <name type="scientific">Prorocentrum cordatum</name>
    <dbReference type="NCBI Taxonomy" id="2364126"/>
    <lineage>
        <taxon>Eukaryota</taxon>
        <taxon>Sar</taxon>
        <taxon>Alveolata</taxon>
        <taxon>Dinophyceae</taxon>
        <taxon>Prorocentrales</taxon>
        <taxon>Prorocentraceae</taxon>
        <taxon>Prorocentrum</taxon>
    </lineage>
</organism>
<comment type="caution">
    <text evidence="2">The sequence shown here is derived from an EMBL/GenBank/DDBJ whole genome shotgun (WGS) entry which is preliminary data.</text>
</comment>
<proteinExistence type="predicted"/>
<protein>
    <submittedName>
        <fullName evidence="2">Uncharacterized protein</fullName>
    </submittedName>
</protein>
<evidence type="ECO:0000256" key="1">
    <source>
        <dbReference type="SAM" id="MobiDB-lite"/>
    </source>
</evidence>
<reference evidence="2" key="1">
    <citation type="submission" date="2023-10" db="EMBL/GenBank/DDBJ databases">
        <authorList>
            <person name="Chen Y."/>
            <person name="Shah S."/>
            <person name="Dougan E. K."/>
            <person name="Thang M."/>
            <person name="Chan C."/>
        </authorList>
    </citation>
    <scope>NUCLEOTIDE SEQUENCE [LARGE SCALE GENOMIC DNA]</scope>
</reference>
<keyword evidence="3" id="KW-1185">Reference proteome</keyword>
<evidence type="ECO:0000313" key="2">
    <source>
        <dbReference type="EMBL" id="CAK0840441.1"/>
    </source>
</evidence>
<feature type="compositionally biased region" description="Basic and acidic residues" evidence="1">
    <location>
        <begin position="420"/>
        <end position="440"/>
    </location>
</feature>
<dbReference type="Proteomes" id="UP001189429">
    <property type="component" value="Unassembled WGS sequence"/>
</dbReference>
<evidence type="ECO:0000313" key="3">
    <source>
        <dbReference type="Proteomes" id="UP001189429"/>
    </source>
</evidence>
<sequence>MWGWLLERGPKYVAQGIVNYAARCPAIPACPSHSCGDCVVPPLPSLSELQARQCAAAACRDWQRWEARGPTATMSWSYVLYNVDGPALWHHRRVHGVVAHSANKLYVATTPDAHVYAEDWSTTSQDVLAVRAGVQWLLAVEAGGQVVAAADGGVAAGGALPAAAAGATVPAGAPAGGAVGTTWRAAESGGGYRFGDVVNGHVRSNRAAGSRDIHLLADGGSLFVEEVTPATQDSFFDTAVMGDARGLAVRRNRQGRRERTWAEMVSAVVQEDFAADWDLPGPRSTLWCLELVNQEGLGLDGHHERFRYTCKLEFSGWGVSEHYSVTQALKLGLLHDQVDGSNLMMVECLFRRIQTIEFAHSERAREQEAKGHGGKLSLEEQMAFAGTSRAGGSLMICPLLLDCARSEVEREASLAKNLRKAREERESARAKDKLGKKDNG</sequence>